<dbReference type="Gene3D" id="1.10.10.60">
    <property type="entry name" value="Homeodomain-like"/>
    <property type="match status" value="1"/>
</dbReference>
<dbReference type="PANTHER" id="PTHR30055">
    <property type="entry name" value="HTH-TYPE TRANSCRIPTIONAL REGULATOR RUTR"/>
    <property type="match status" value="1"/>
</dbReference>
<dbReference type="InterPro" id="IPR001647">
    <property type="entry name" value="HTH_TetR"/>
</dbReference>
<dbReference type="InterPro" id="IPR050109">
    <property type="entry name" value="HTH-type_TetR-like_transc_reg"/>
</dbReference>
<organism evidence="6 7">
    <name type="scientific">Actinomadura rugatobispora</name>
    <dbReference type="NCBI Taxonomy" id="1994"/>
    <lineage>
        <taxon>Bacteria</taxon>
        <taxon>Bacillati</taxon>
        <taxon>Actinomycetota</taxon>
        <taxon>Actinomycetes</taxon>
        <taxon>Streptosporangiales</taxon>
        <taxon>Thermomonosporaceae</taxon>
        <taxon>Actinomadura</taxon>
    </lineage>
</organism>
<dbReference type="SUPFAM" id="SSF48498">
    <property type="entry name" value="Tetracyclin repressor-like, C-terminal domain"/>
    <property type="match status" value="1"/>
</dbReference>
<evidence type="ECO:0000256" key="2">
    <source>
        <dbReference type="ARBA" id="ARBA00023125"/>
    </source>
</evidence>
<keyword evidence="3" id="KW-0804">Transcription</keyword>
<dbReference type="PANTHER" id="PTHR30055:SF234">
    <property type="entry name" value="HTH-TYPE TRANSCRIPTIONAL REGULATOR BETI"/>
    <property type="match status" value="1"/>
</dbReference>
<feature type="DNA-binding region" description="H-T-H motif" evidence="4">
    <location>
        <begin position="38"/>
        <end position="57"/>
    </location>
</feature>
<dbReference type="RefSeq" id="WP_378283288.1">
    <property type="nucleotide sequence ID" value="NZ_JBHSON010000024.1"/>
</dbReference>
<dbReference type="PROSITE" id="PS50977">
    <property type="entry name" value="HTH_TETR_2"/>
    <property type="match status" value="1"/>
</dbReference>
<dbReference type="PROSITE" id="PS01081">
    <property type="entry name" value="HTH_TETR_1"/>
    <property type="match status" value="1"/>
</dbReference>
<dbReference type="InterPro" id="IPR023772">
    <property type="entry name" value="DNA-bd_HTH_TetR-type_CS"/>
</dbReference>
<reference evidence="7" key="1">
    <citation type="journal article" date="2019" name="Int. J. Syst. Evol. Microbiol.">
        <title>The Global Catalogue of Microorganisms (GCM) 10K type strain sequencing project: providing services to taxonomists for standard genome sequencing and annotation.</title>
        <authorList>
            <consortium name="The Broad Institute Genomics Platform"/>
            <consortium name="The Broad Institute Genome Sequencing Center for Infectious Disease"/>
            <person name="Wu L."/>
            <person name="Ma J."/>
        </authorList>
    </citation>
    <scope>NUCLEOTIDE SEQUENCE [LARGE SCALE GENOMIC DNA]</scope>
    <source>
        <strain evidence="7">KCTC 42087</strain>
    </source>
</reference>
<accession>A0ABW1A0F6</accession>
<keyword evidence="2 4" id="KW-0238">DNA-binding</keyword>
<dbReference type="InterPro" id="IPR036271">
    <property type="entry name" value="Tet_transcr_reg_TetR-rel_C_sf"/>
</dbReference>
<evidence type="ECO:0000313" key="6">
    <source>
        <dbReference type="EMBL" id="MFC5747669.1"/>
    </source>
</evidence>
<dbReference type="EMBL" id="JBHSON010000024">
    <property type="protein sequence ID" value="MFC5747669.1"/>
    <property type="molecule type" value="Genomic_DNA"/>
</dbReference>
<keyword evidence="7" id="KW-1185">Reference proteome</keyword>
<dbReference type="Gene3D" id="1.10.357.10">
    <property type="entry name" value="Tetracycline Repressor, domain 2"/>
    <property type="match status" value="1"/>
</dbReference>
<comment type="caution">
    <text evidence="6">The sequence shown here is derived from an EMBL/GenBank/DDBJ whole genome shotgun (WGS) entry which is preliminary data.</text>
</comment>
<dbReference type="Proteomes" id="UP001596074">
    <property type="component" value="Unassembled WGS sequence"/>
</dbReference>
<dbReference type="InterPro" id="IPR009057">
    <property type="entry name" value="Homeodomain-like_sf"/>
</dbReference>
<sequence length="209" mass="22413">MVDDVKADLRAARVADTEEKILSAATRLFLEHGYAGTTLTAVAAQARVGVRTVYVRFGTKAALLKRVADVAMVGDTAPVAVSGRPWFVLSGSAPTLDERITAMASGGREMMVRASGLLAVALEAAPTEPVLAEAAQAAREATRDNLRHFWTRAAGDGLLPADRDIAWLTETSAILVHVETYLLGTRMHGWSPEQYERWLITGLTRLAAG</sequence>
<dbReference type="Pfam" id="PF00440">
    <property type="entry name" value="TetR_N"/>
    <property type="match status" value="1"/>
</dbReference>
<evidence type="ECO:0000313" key="7">
    <source>
        <dbReference type="Proteomes" id="UP001596074"/>
    </source>
</evidence>
<protein>
    <submittedName>
        <fullName evidence="6">TetR/AcrR family transcriptional regulator</fullName>
    </submittedName>
</protein>
<keyword evidence="1" id="KW-0805">Transcription regulation</keyword>
<feature type="domain" description="HTH tetR-type" evidence="5">
    <location>
        <begin position="15"/>
        <end position="75"/>
    </location>
</feature>
<proteinExistence type="predicted"/>
<dbReference type="PRINTS" id="PR00455">
    <property type="entry name" value="HTHTETR"/>
</dbReference>
<evidence type="ECO:0000256" key="3">
    <source>
        <dbReference type="ARBA" id="ARBA00023163"/>
    </source>
</evidence>
<evidence type="ECO:0000256" key="4">
    <source>
        <dbReference type="PROSITE-ProRule" id="PRU00335"/>
    </source>
</evidence>
<evidence type="ECO:0000259" key="5">
    <source>
        <dbReference type="PROSITE" id="PS50977"/>
    </source>
</evidence>
<evidence type="ECO:0000256" key="1">
    <source>
        <dbReference type="ARBA" id="ARBA00023015"/>
    </source>
</evidence>
<name>A0ABW1A0F6_9ACTN</name>
<gene>
    <name evidence="6" type="ORF">ACFPZN_18740</name>
</gene>
<dbReference type="SUPFAM" id="SSF46689">
    <property type="entry name" value="Homeodomain-like"/>
    <property type="match status" value="1"/>
</dbReference>